<name>A0A2X2V5M7_CITKO</name>
<dbReference type="GO" id="GO:0016757">
    <property type="term" value="F:glycosyltransferase activity"/>
    <property type="evidence" value="ECO:0007669"/>
    <property type="project" value="InterPro"/>
</dbReference>
<dbReference type="Gene3D" id="3.40.50.2000">
    <property type="entry name" value="Glycogen Phosphorylase B"/>
    <property type="match status" value="1"/>
</dbReference>
<accession>A0A2X2V5M7</accession>
<organism evidence="1 2">
    <name type="scientific">Citrobacter koseri</name>
    <name type="common">Citrobacter diversus</name>
    <dbReference type="NCBI Taxonomy" id="545"/>
    <lineage>
        <taxon>Bacteria</taxon>
        <taxon>Pseudomonadati</taxon>
        <taxon>Pseudomonadota</taxon>
        <taxon>Gammaproteobacteria</taxon>
        <taxon>Enterobacterales</taxon>
        <taxon>Enterobacteriaceae</taxon>
        <taxon>Citrobacter</taxon>
    </lineage>
</organism>
<dbReference type="SUPFAM" id="SSF53756">
    <property type="entry name" value="UDP-Glycosyltransferase/glycogen phosphorylase"/>
    <property type="match status" value="1"/>
</dbReference>
<dbReference type="InterPro" id="IPR002201">
    <property type="entry name" value="Glyco_trans_9"/>
</dbReference>
<proteinExistence type="predicted"/>
<dbReference type="EMBL" id="UAVY01000001">
    <property type="protein sequence ID" value="SQB21857.1"/>
    <property type="molecule type" value="Genomic_DNA"/>
</dbReference>
<dbReference type="Proteomes" id="UP000251584">
    <property type="component" value="Unassembled WGS sequence"/>
</dbReference>
<evidence type="ECO:0000313" key="1">
    <source>
        <dbReference type="EMBL" id="SQB21857.1"/>
    </source>
</evidence>
<sequence length="145" mass="16216">MAEAYPAGVINAIDRFSALETVALMQRANMLVSCDSGPVMLAAATDIPVVALYSTVAAEHRLPFRRREAGWRCMGIDLACSHGPCARLLMNDVIFTTVLKRPFDVPTTQEFANWCVHKTPFRCLRQYEPAMLYTQMVSFVLSLQE</sequence>
<reference evidence="1 2" key="1">
    <citation type="submission" date="2018-06" db="EMBL/GenBank/DDBJ databases">
        <authorList>
            <consortium name="Pathogen Informatics"/>
            <person name="Doyle S."/>
        </authorList>
    </citation>
    <scope>NUCLEOTIDE SEQUENCE [LARGE SCALE GENOMIC DNA]</scope>
    <source>
        <strain evidence="1 2">NCTC10786</strain>
    </source>
</reference>
<evidence type="ECO:0000313" key="2">
    <source>
        <dbReference type="Proteomes" id="UP000251584"/>
    </source>
</evidence>
<dbReference type="AlphaFoldDB" id="A0A2X2V5M7"/>
<protein>
    <submittedName>
        <fullName evidence="1">Lipopolysaccharide heptosyltransferase II</fullName>
    </submittedName>
</protein>
<gene>
    <name evidence="1" type="ORF">NCTC10786_01079</name>
</gene>
<keyword evidence="1" id="KW-0808">Transferase</keyword>
<dbReference type="Pfam" id="PF01075">
    <property type="entry name" value="Glyco_transf_9"/>
    <property type="match status" value="1"/>
</dbReference>